<evidence type="ECO:0000313" key="2">
    <source>
        <dbReference type="EMBL" id="PTQ92882.1"/>
    </source>
</evidence>
<organism evidence="2 3">
    <name type="scientific">Mucilaginibacter yixingensis</name>
    <dbReference type="NCBI Taxonomy" id="1295612"/>
    <lineage>
        <taxon>Bacteria</taxon>
        <taxon>Pseudomonadati</taxon>
        <taxon>Bacteroidota</taxon>
        <taxon>Sphingobacteriia</taxon>
        <taxon>Sphingobacteriales</taxon>
        <taxon>Sphingobacteriaceae</taxon>
        <taxon>Mucilaginibacter</taxon>
    </lineage>
</organism>
<sequence>MRFKQIPIKAALLLTICLTACSLNKSESSPSDFEIYQFFDKQLAQTARSGGYVNYKVKIDRYQQAQPSEATAPDGNTVTTYPIKVDRTEYLTGYHETYVNTYKGDEYRLYRDDKGNLAVLSHTAGQTQTTQRPPGNL</sequence>
<evidence type="ECO:0008006" key="4">
    <source>
        <dbReference type="Google" id="ProtNLM"/>
    </source>
</evidence>
<comment type="caution">
    <text evidence="2">The sequence shown here is derived from an EMBL/GenBank/DDBJ whole genome shotgun (WGS) entry which is preliminary data.</text>
</comment>
<proteinExistence type="predicted"/>
<name>A0A2T5J4Y4_9SPHI</name>
<dbReference type="EMBL" id="QAOQ01000010">
    <property type="protein sequence ID" value="PTQ92882.1"/>
    <property type="molecule type" value="Genomic_DNA"/>
</dbReference>
<feature type="signal peptide" evidence="1">
    <location>
        <begin position="1"/>
        <end position="25"/>
    </location>
</feature>
<protein>
    <recommendedName>
        <fullName evidence="4">Lipoprotein</fullName>
    </recommendedName>
</protein>
<evidence type="ECO:0000313" key="3">
    <source>
        <dbReference type="Proteomes" id="UP000244168"/>
    </source>
</evidence>
<dbReference type="Proteomes" id="UP000244168">
    <property type="component" value="Unassembled WGS sequence"/>
</dbReference>
<accession>A0A2T5J4Y4</accession>
<reference evidence="2 3" key="1">
    <citation type="submission" date="2018-04" db="EMBL/GenBank/DDBJ databases">
        <title>Genomic Encyclopedia of Archaeal and Bacterial Type Strains, Phase II (KMG-II): from individual species to whole genera.</title>
        <authorList>
            <person name="Goeker M."/>
        </authorList>
    </citation>
    <scope>NUCLEOTIDE SEQUENCE [LARGE SCALE GENOMIC DNA]</scope>
    <source>
        <strain evidence="2 3">DSM 26809</strain>
    </source>
</reference>
<keyword evidence="1" id="KW-0732">Signal</keyword>
<gene>
    <name evidence="2" type="ORF">C8P68_11013</name>
</gene>
<evidence type="ECO:0000256" key="1">
    <source>
        <dbReference type="SAM" id="SignalP"/>
    </source>
</evidence>
<dbReference type="AlphaFoldDB" id="A0A2T5J4Y4"/>
<feature type="chain" id="PRO_5015468464" description="Lipoprotein" evidence="1">
    <location>
        <begin position="26"/>
        <end position="137"/>
    </location>
</feature>
<dbReference type="RefSeq" id="WP_107831166.1">
    <property type="nucleotide sequence ID" value="NZ_CP160205.1"/>
</dbReference>
<keyword evidence="3" id="KW-1185">Reference proteome</keyword>